<feature type="domain" description="Tyr recombinase" evidence="6">
    <location>
        <begin position="200"/>
        <end position="374"/>
    </location>
</feature>
<evidence type="ECO:0000256" key="4">
    <source>
        <dbReference type="ARBA" id="ARBA00023172"/>
    </source>
</evidence>
<dbReference type="GO" id="GO:0006310">
    <property type="term" value="P:DNA recombination"/>
    <property type="evidence" value="ECO:0007669"/>
    <property type="project" value="UniProtKB-KW"/>
</dbReference>
<protein>
    <submittedName>
        <fullName evidence="8">Tyrosine-type recombinase/integrase</fullName>
    </submittedName>
</protein>
<dbReference type="PANTHER" id="PTHR30629">
    <property type="entry name" value="PROPHAGE INTEGRASE"/>
    <property type="match status" value="1"/>
</dbReference>
<keyword evidence="3 5" id="KW-0238">DNA-binding</keyword>
<dbReference type="InterPro" id="IPR010998">
    <property type="entry name" value="Integrase_recombinase_N"/>
</dbReference>
<dbReference type="InterPro" id="IPR013762">
    <property type="entry name" value="Integrase-like_cat_sf"/>
</dbReference>
<dbReference type="AlphaFoldDB" id="A0A934MES9"/>
<dbReference type="Proteomes" id="UP000609531">
    <property type="component" value="Unassembled WGS sequence"/>
</dbReference>
<dbReference type="CDD" id="cd00801">
    <property type="entry name" value="INT_P4_C"/>
    <property type="match status" value="1"/>
</dbReference>
<dbReference type="InterPro" id="IPR011010">
    <property type="entry name" value="DNA_brk_join_enz"/>
</dbReference>
<comment type="caution">
    <text evidence="8">The sequence shown here is derived from an EMBL/GenBank/DDBJ whole genome shotgun (WGS) entry which is preliminary data.</text>
</comment>
<dbReference type="GO" id="GO:0015074">
    <property type="term" value="P:DNA integration"/>
    <property type="evidence" value="ECO:0007669"/>
    <property type="project" value="UniProtKB-KW"/>
</dbReference>
<reference evidence="8" key="1">
    <citation type="submission" date="2020-12" db="EMBL/GenBank/DDBJ databases">
        <title>Bacterial taxonomy.</title>
        <authorList>
            <person name="Pan X."/>
        </authorList>
    </citation>
    <scope>NUCLEOTIDE SEQUENCE</scope>
    <source>
        <strain evidence="8">B2012</strain>
    </source>
</reference>
<keyword evidence="2" id="KW-0229">DNA integration</keyword>
<dbReference type="SUPFAM" id="SSF56349">
    <property type="entry name" value="DNA breaking-rejoining enzymes"/>
    <property type="match status" value="1"/>
</dbReference>
<keyword evidence="4" id="KW-0233">DNA recombination</keyword>
<dbReference type="Pfam" id="PF13356">
    <property type="entry name" value="Arm-DNA-bind_3"/>
    <property type="match status" value="1"/>
</dbReference>
<sequence>MAGRLTATQVKALDEGRHADGGGLYLHVKPGGWRGWKFITNKGGRRREKGLGAFPKVTLADARKAAARIRIAMDDGEDPFTKAEAAPTVPTFAEAAEQFVDSMEAGWKNPKHRQQWRNTLGTYCKPMADKSVAEIDTNDVLACLTPIWHTKAETASRVRGRIERVLDFARARGWRDGINPAIWRGHLSAVLPAAGKLRRGHHGAMPYGEVPTFMKALAARRGTAARALTFTVLTAARSGEVRGATWSEIDMDKAVWTVPANRMKAGREHRVPLSPAALAILEALPKGEPDELVFPGAKRGRPMSDMTLGAVLKRMELDELTVHGFRSSFSTWVTECTDATIEVREAALAHAAGDRVAAAYNRSDHFTRRRALMKQWAMHCISWDKVSPISSEAER</sequence>
<dbReference type="Gene3D" id="3.30.160.390">
    <property type="entry name" value="Integrase, DNA-binding domain"/>
    <property type="match status" value="1"/>
</dbReference>
<evidence type="ECO:0000313" key="9">
    <source>
        <dbReference type="Proteomes" id="UP000609531"/>
    </source>
</evidence>
<dbReference type="Pfam" id="PF00589">
    <property type="entry name" value="Phage_integrase"/>
    <property type="match status" value="1"/>
</dbReference>
<dbReference type="InterPro" id="IPR002104">
    <property type="entry name" value="Integrase_catalytic"/>
</dbReference>
<dbReference type="PROSITE" id="PS51898">
    <property type="entry name" value="TYR_RECOMBINASE"/>
    <property type="match status" value="1"/>
</dbReference>
<evidence type="ECO:0000256" key="1">
    <source>
        <dbReference type="ARBA" id="ARBA00008857"/>
    </source>
</evidence>
<dbReference type="RefSeq" id="WP_198883785.1">
    <property type="nucleotide sequence ID" value="NZ_JAEKJA010000021.1"/>
</dbReference>
<dbReference type="PROSITE" id="PS51900">
    <property type="entry name" value="CB"/>
    <property type="match status" value="1"/>
</dbReference>
<accession>A0A934MES9</accession>
<evidence type="ECO:0000256" key="5">
    <source>
        <dbReference type="PROSITE-ProRule" id="PRU01248"/>
    </source>
</evidence>
<evidence type="ECO:0000256" key="2">
    <source>
        <dbReference type="ARBA" id="ARBA00022908"/>
    </source>
</evidence>
<dbReference type="EMBL" id="JAEKJA010000021">
    <property type="protein sequence ID" value="MBJ3777882.1"/>
    <property type="molecule type" value="Genomic_DNA"/>
</dbReference>
<gene>
    <name evidence="8" type="ORF">JCR33_19410</name>
</gene>
<dbReference type="InterPro" id="IPR053876">
    <property type="entry name" value="Phage_int_M"/>
</dbReference>
<evidence type="ECO:0000259" key="6">
    <source>
        <dbReference type="PROSITE" id="PS51898"/>
    </source>
</evidence>
<dbReference type="Pfam" id="PF22022">
    <property type="entry name" value="Phage_int_M"/>
    <property type="match status" value="1"/>
</dbReference>
<organism evidence="8 9">
    <name type="scientific">Acuticoccus mangrovi</name>
    <dbReference type="NCBI Taxonomy" id="2796142"/>
    <lineage>
        <taxon>Bacteria</taxon>
        <taxon>Pseudomonadati</taxon>
        <taxon>Pseudomonadota</taxon>
        <taxon>Alphaproteobacteria</taxon>
        <taxon>Hyphomicrobiales</taxon>
        <taxon>Amorphaceae</taxon>
        <taxon>Acuticoccus</taxon>
    </lineage>
</organism>
<dbReference type="InterPro" id="IPR025166">
    <property type="entry name" value="Integrase_DNA_bind_dom"/>
</dbReference>
<evidence type="ECO:0000256" key="3">
    <source>
        <dbReference type="ARBA" id="ARBA00023125"/>
    </source>
</evidence>
<evidence type="ECO:0000313" key="8">
    <source>
        <dbReference type="EMBL" id="MBJ3777882.1"/>
    </source>
</evidence>
<dbReference type="Gene3D" id="1.10.443.10">
    <property type="entry name" value="Intergrase catalytic core"/>
    <property type="match status" value="1"/>
</dbReference>
<dbReference type="InterPro" id="IPR044068">
    <property type="entry name" value="CB"/>
</dbReference>
<dbReference type="InterPro" id="IPR038488">
    <property type="entry name" value="Integrase_DNA-bd_sf"/>
</dbReference>
<evidence type="ECO:0000259" key="7">
    <source>
        <dbReference type="PROSITE" id="PS51900"/>
    </source>
</evidence>
<feature type="domain" description="Core-binding (CB)" evidence="7">
    <location>
        <begin position="90"/>
        <end position="170"/>
    </location>
</feature>
<dbReference type="PANTHER" id="PTHR30629:SF2">
    <property type="entry name" value="PROPHAGE INTEGRASE INTS-RELATED"/>
    <property type="match status" value="1"/>
</dbReference>
<comment type="similarity">
    <text evidence="1">Belongs to the 'phage' integrase family.</text>
</comment>
<dbReference type="GO" id="GO:0003677">
    <property type="term" value="F:DNA binding"/>
    <property type="evidence" value="ECO:0007669"/>
    <property type="project" value="UniProtKB-UniRule"/>
</dbReference>
<dbReference type="InterPro" id="IPR050808">
    <property type="entry name" value="Phage_Integrase"/>
</dbReference>
<keyword evidence="9" id="KW-1185">Reference proteome</keyword>
<proteinExistence type="inferred from homology"/>
<name>A0A934MES9_9HYPH</name>
<dbReference type="Gene3D" id="1.10.150.130">
    <property type="match status" value="1"/>
</dbReference>